<feature type="compositionally biased region" description="Basic and acidic residues" evidence="2">
    <location>
        <begin position="168"/>
        <end position="177"/>
    </location>
</feature>
<dbReference type="OrthoDB" id="10692552at2759"/>
<organism evidence="3 4">
    <name type="scientific">Rhynchophorus ferrugineus</name>
    <name type="common">Red palm weevil</name>
    <name type="synonym">Curculio ferrugineus</name>
    <dbReference type="NCBI Taxonomy" id="354439"/>
    <lineage>
        <taxon>Eukaryota</taxon>
        <taxon>Metazoa</taxon>
        <taxon>Ecdysozoa</taxon>
        <taxon>Arthropoda</taxon>
        <taxon>Hexapoda</taxon>
        <taxon>Insecta</taxon>
        <taxon>Pterygota</taxon>
        <taxon>Neoptera</taxon>
        <taxon>Endopterygota</taxon>
        <taxon>Coleoptera</taxon>
        <taxon>Polyphaga</taxon>
        <taxon>Cucujiformia</taxon>
        <taxon>Curculionidae</taxon>
        <taxon>Dryophthorinae</taxon>
        <taxon>Rhynchophorus</taxon>
    </lineage>
</organism>
<feature type="compositionally biased region" description="Basic and acidic residues" evidence="2">
    <location>
        <begin position="608"/>
        <end position="617"/>
    </location>
</feature>
<name>A0A834HWZ9_RHYFE</name>
<feature type="region of interest" description="Disordered" evidence="2">
    <location>
        <begin position="811"/>
        <end position="945"/>
    </location>
</feature>
<feature type="compositionally biased region" description="Basic and acidic residues" evidence="2">
    <location>
        <begin position="204"/>
        <end position="216"/>
    </location>
</feature>
<feature type="region of interest" description="Disordered" evidence="2">
    <location>
        <begin position="537"/>
        <end position="571"/>
    </location>
</feature>
<evidence type="ECO:0000256" key="2">
    <source>
        <dbReference type="SAM" id="MobiDB-lite"/>
    </source>
</evidence>
<proteinExistence type="predicted"/>
<feature type="region of interest" description="Disordered" evidence="2">
    <location>
        <begin position="1769"/>
        <end position="1831"/>
    </location>
</feature>
<feature type="compositionally biased region" description="Basic and acidic residues" evidence="2">
    <location>
        <begin position="685"/>
        <end position="694"/>
    </location>
</feature>
<feature type="region of interest" description="Disordered" evidence="2">
    <location>
        <begin position="1729"/>
        <end position="1753"/>
    </location>
</feature>
<feature type="region of interest" description="Disordered" evidence="2">
    <location>
        <begin position="1142"/>
        <end position="1178"/>
    </location>
</feature>
<feature type="compositionally biased region" description="Basic residues" evidence="2">
    <location>
        <begin position="375"/>
        <end position="407"/>
    </location>
</feature>
<feature type="compositionally biased region" description="Basic and acidic residues" evidence="2">
    <location>
        <begin position="638"/>
        <end position="650"/>
    </location>
</feature>
<sequence>MGESQQKSPSERNCDEFIYDDIDNEIFATTQRPDENVSPPQPNNVLLEENKNLRESLLQLQEANALLETRISQLYLTAKIEIERKENQINEMKIERENMVFRRNNRYQHSGNAKFPINRFYKQNIEGSGVKSGQLHHNTTDNKYDKNSESKCNKESEKPISVNTKSECTNHHNKDSIPDETLGKNSVMEKSVCNTNVDSVNTDSGKHSDDSSKKYSNDVMPSLNQTYRIPKKIATDDNDINESAHIESKHHGNVYEIKGNKEDARDAGPSYTRNKNHPEIQKKFNQDRVRNGHDQLHPENKERDKDGYQHVKRSSSSKSRTPDRDRPNKFTVRDRDGKQQVRRHSRSRSRSPERDRPNRSSLRDRDGNGRDGYQHVRRNPRSRSKTISRDKRRSHHIPKSSNRRSRSLSRERLNTRIMMNVRPGERIQRRRESKECFRDKFLKRTHEISHVDVRSTAENIPQNKKSGFKDTESLYSEDEIKLFLSGESDFEGDTSINKHQLPDVSKMSMGKLERLHIELRQHIAKYKPEGDYDCNDVCERESDDDNKNEMDGRNKSHAQAEDNKLFYHRNVQNSERFSKKKLIEDRASLSENGAAANKNTNKAKKLKLKGDVEKTRGAADSTAVSASTSKNQVSYTRTNDDEYNPDKHNSDILGGTHEPKNSKTQNITLDQYKKRHAPTSGGTFKNKDPVKFSDTDNTDDSMASKKPDSDKMVVIQQPVVETENKIPSDIDSAVIDILESEPNNTKKIMEVGTVLREDKNTNSHIEEKPKSKPEAHTNIKDHTSKAGHEKTVDCLNDENKHIDINVGIKTNFQNKAKEPHQNGQSANDQSFLENGKNKITDEPAKDSIKKETLKRQSKTSDLATKEEKIDEGREQKHQGGHEESSQEISRTKPSADKEKKNTTHIKNSKTQKDGSVKSSTTSKQQQIKKGTDVKNTNASKTTNCKNQANRVTDKVEHRDIGLFEEFDVLKQQIKTNDNHVPKMRKENDSDKVVTKRDTINKEKTSKITDNSSKNTTNSENKQLECLNKSDEQMSSDRTLKRITTKRTIKTNKRIIIVKEDKAEDKNTVANDTKSCSNVKEPIKESKNVSSSKDEISDTESEIKLKLTSQLNRKQKYDDDNLKIEAAETLCSLASNQICEQKLENQKDRSEPKSVIEEKQTVSDLNEHHSESSEENTSYSKLAQELYLTDSDEDENICESIRTDTDNNQTEQTPKCIIISDISVILRQEDLEHLALKNQTNRSKLPEPQNARSKSKENSLNSSTTDIQKCLEEDTAVKYTDISQPIVERRSSNRLTSVSKVMVADDKKINVKITESAKQVKDLFSSTTNRIMHREEGFTKNTSGTPTAKTKTYKSDILEELKRKPFQSNDFRRNIPTFCNSLTYIPIKNPELPFDSPNSFITKTAARLSSEKDNKHVHFYKDKVIEESEAESDIQDQTPKKRGKKCTSKKVVQKPSPETSARPIRKTPKKMKYVEEEATQCKSSWKIRLADNSKKRKTQDTSSDDSKRKKRKADKESDGKSLSQCSKEKSTDSNHERCTRSDIDSKMEGNNLGVKRAEEIATTQEKAPEIHSDSSSMVNSGKTLKRITPKRIGECTKSKKGSNVKVITFAESSKTAISPDSTNISQRVQFCISSVVQEVQVEEKSEQKKQNPNSSPLASFENLYLQANLKRLEKQKSSKAESNKPSAHLRASEEAEFTDIHIDPITLLENKEIDNIISDLNISDKHIALSSNSDKSKSNKTNQNENLNLDEKKAKSKENLDFLNILSKNTSTPIKNRDTPSSKDSTVAEQDNTDNKLRPEQVNTNTSGKSCSLQVSSNFSIPSNTSSETGSSRFNANPVKYNYLAIVQVAQQSSPRGK</sequence>
<feature type="compositionally biased region" description="Basic and acidic residues" evidence="2">
    <location>
        <begin position="1525"/>
        <end position="1546"/>
    </location>
</feature>
<dbReference type="EMBL" id="JAACXV010014195">
    <property type="protein sequence ID" value="KAF7269679.1"/>
    <property type="molecule type" value="Genomic_DNA"/>
</dbReference>
<feature type="compositionally biased region" description="Basic and acidic residues" evidence="2">
    <location>
        <begin position="863"/>
        <end position="901"/>
    </location>
</feature>
<reference evidence="3" key="1">
    <citation type="submission" date="2020-08" db="EMBL/GenBank/DDBJ databases">
        <title>Genome sequencing and assembly of the red palm weevil Rhynchophorus ferrugineus.</title>
        <authorList>
            <person name="Dias G.B."/>
            <person name="Bergman C.M."/>
            <person name="Manee M."/>
        </authorList>
    </citation>
    <scope>NUCLEOTIDE SEQUENCE</scope>
    <source>
        <strain evidence="3">AA-2017</strain>
        <tissue evidence="3">Whole larva</tissue>
    </source>
</reference>
<feature type="coiled-coil region" evidence="1">
    <location>
        <begin position="43"/>
        <end position="102"/>
    </location>
</feature>
<feature type="region of interest" description="Disordered" evidence="2">
    <location>
        <begin position="980"/>
        <end position="1020"/>
    </location>
</feature>
<evidence type="ECO:0000313" key="4">
    <source>
        <dbReference type="Proteomes" id="UP000625711"/>
    </source>
</evidence>
<evidence type="ECO:0000313" key="3">
    <source>
        <dbReference type="EMBL" id="KAF7269679.1"/>
    </source>
</evidence>
<feature type="compositionally biased region" description="Basic and acidic residues" evidence="2">
    <location>
        <begin position="276"/>
        <end position="309"/>
    </location>
</feature>
<feature type="compositionally biased region" description="Basic and acidic residues" evidence="2">
    <location>
        <begin position="138"/>
        <end position="158"/>
    </location>
</feature>
<feature type="region of interest" description="Disordered" evidence="2">
    <location>
        <begin position="1673"/>
        <end position="1694"/>
    </location>
</feature>
<feature type="compositionally biased region" description="Low complexity" evidence="2">
    <location>
        <begin position="917"/>
        <end position="928"/>
    </location>
</feature>
<feature type="compositionally biased region" description="Basic and acidic residues" evidence="2">
    <location>
        <begin position="350"/>
        <end position="374"/>
    </location>
</feature>
<dbReference type="Proteomes" id="UP000625711">
    <property type="component" value="Unassembled WGS sequence"/>
</dbReference>
<feature type="compositionally biased region" description="Basic and acidic residues" evidence="2">
    <location>
        <begin position="980"/>
        <end position="1006"/>
    </location>
</feature>
<gene>
    <name evidence="3" type="ORF">GWI33_017295</name>
</gene>
<feature type="compositionally biased region" description="Basic and acidic residues" evidence="2">
    <location>
        <begin position="835"/>
        <end position="854"/>
    </location>
</feature>
<feature type="compositionally biased region" description="Polar residues" evidence="2">
    <location>
        <begin position="821"/>
        <end position="832"/>
    </location>
</feature>
<feature type="region of interest" description="Disordered" evidence="2">
    <location>
        <begin position="1080"/>
        <end position="1099"/>
    </location>
</feature>
<feature type="compositionally biased region" description="Basic residues" evidence="2">
    <location>
        <begin position="340"/>
        <end position="349"/>
    </location>
</feature>
<keyword evidence="1" id="KW-0175">Coiled coil</keyword>
<feature type="compositionally biased region" description="Basic residues" evidence="2">
    <location>
        <begin position="1439"/>
        <end position="1451"/>
    </location>
</feature>
<feature type="region of interest" description="Disordered" evidence="2">
    <location>
        <begin position="1427"/>
        <end position="1579"/>
    </location>
</feature>
<keyword evidence="4" id="KW-1185">Reference proteome</keyword>
<accession>A0A834HWZ9</accession>
<feature type="region of interest" description="Disordered" evidence="2">
    <location>
        <begin position="245"/>
        <end position="415"/>
    </location>
</feature>
<feature type="region of interest" description="Disordered" evidence="2">
    <location>
        <begin position="756"/>
        <end position="794"/>
    </location>
</feature>
<feature type="compositionally biased region" description="Basic and acidic residues" evidence="2">
    <location>
        <begin position="1142"/>
        <end position="1171"/>
    </location>
</feature>
<feature type="compositionally biased region" description="Basic and acidic residues" evidence="2">
    <location>
        <begin position="537"/>
        <end position="565"/>
    </location>
</feature>
<comment type="caution">
    <text evidence="3">The sequence shown here is derived from an EMBL/GenBank/DDBJ whole genome shotgun (WGS) entry which is preliminary data.</text>
</comment>
<feature type="region of interest" description="Disordered" evidence="2">
    <location>
        <begin position="1236"/>
        <end position="1266"/>
    </location>
</feature>
<evidence type="ECO:0000256" key="1">
    <source>
        <dbReference type="SAM" id="Coils"/>
    </source>
</evidence>
<feature type="compositionally biased region" description="Polar residues" evidence="2">
    <location>
        <begin position="1257"/>
        <end position="1266"/>
    </location>
</feature>
<feature type="compositionally biased region" description="Low complexity" evidence="2">
    <location>
        <begin position="1815"/>
        <end position="1826"/>
    </location>
</feature>
<feature type="region of interest" description="Disordered" evidence="2">
    <location>
        <begin position="128"/>
        <end position="222"/>
    </location>
</feature>
<feature type="compositionally biased region" description="Polar residues" evidence="2">
    <location>
        <begin position="192"/>
        <end position="202"/>
    </location>
</feature>
<feature type="compositionally biased region" description="Low complexity" evidence="2">
    <location>
        <begin position="618"/>
        <end position="629"/>
    </location>
</feature>
<protein>
    <submittedName>
        <fullName evidence="3">Uncharacterized protein</fullName>
    </submittedName>
</protein>
<feature type="region of interest" description="Disordered" evidence="2">
    <location>
        <begin position="593"/>
        <end position="710"/>
    </location>
</feature>
<feature type="compositionally biased region" description="Polar residues" evidence="2">
    <location>
        <begin position="933"/>
        <end position="945"/>
    </location>
</feature>
<feature type="compositionally biased region" description="Polar residues" evidence="2">
    <location>
        <begin position="1800"/>
        <end position="1814"/>
    </location>
</feature>
<feature type="compositionally biased region" description="Low complexity" evidence="2">
    <location>
        <begin position="1007"/>
        <end position="1020"/>
    </location>
</feature>
<feature type="compositionally biased region" description="Basic and acidic residues" evidence="2">
    <location>
        <begin position="320"/>
        <end position="339"/>
    </location>
</feature>